<dbReference type="AlphaFoldDB" id="A0A9Q0XA19"/>
<dbReference type="Proteomes" id="UP001142489">
    <property type="component" value="Unassembled WGS sequence"/>
</dbReference>
<keyword evidence="4" id="KW-1185">Reference proteome</keyword>
<keyword evidence="2" id="KW-0732">Signal</keyword>
<protein>
    <submittedName>
        <fullName evidence="3">Uncharacterized protein</fullName>
    </submittedName>
</protein>
<evidence type="ECO:0000256" key="2">
    <source>
        <dbReference type="SAM" id="SignalP"/>
    </source>
</evidence>
<gene>
    <name evidence="3" type="ORF">JRQ81_010163</name>
</gene>
<dbReference type="EMBL" id="JAPFRF010000021">
    <property type="protein sequence ID" value="KAJ7305797.1"/>
    <property type="molecule type" value="Genomic_DNA"/>
</dbReference>
<organism evidence="3 4">
    <name type="scientific">Phrynocephalus forsythii</name>
    <dbReference type="NCBI Taxonomy" id="171643"/>
    <lineage>
        <taxon>Eukaryota</taxon>
        <taxon>Metazoa</taxon>
        <taxon>Chordata</taxon>
        <taxon>Craniata</taxon>
        <taxon>Vertebrata</taxon>
        <taxon>Euteleostomi</taxon>
        <taxon>Lepidosauria</taxon>
        <taxon>Squamata</taxon>
        <taxon>Bifurcata</taxon>
        <taxon>Unidentata</taxon>
        <taxon>Episquamata</taxon>
        <taxon>Toxicofera</taxon>
        <taxon>Iguania</taxon>
        <taxon>Acrodonta</taxon>
        <taxon>Agamidae</taxon>
        <taxon>Agaminae</taxon>
        <taxon>Phrynocephalus</taxon>
    </lineage>
</organism>
<feature type="chain" id="PRO_5040320887" evidence="2">
    <location>
        <begin position="27"/>
        <end position="118"/>
    </location>
</feature>
<feature type="region of interest" description="Disordered" evidence="1">
    <location>
        <begin position="27"/>
        <end position="105"/>
    </location>
</feature>
<feature type="signal peptide" evidence="2">
    <location>
        <begin position="1"/>
        <end position="26"/>
    </location>
</feature>
<evidence type="ECO:0000313" key="3">
    <source>
        <dbReference type="EMBL" id="KAJ7305797.1"/>
    </source>
</evidence>
<reference evidence="3" key="1">
    <citation type="journal article" date="2023" name="DNA Res.">
        <title>Chromosome-level genome assembly of Phrynocephalus forsythii using third-generation DNA sequencing and Hi-C analysis.</title>
        <authorList>
            <person name="Qi Y."/>
            <person name="Zhao W."/>
            <person name="Zhao Y."/>
            <person name="Niu C."/>
            <person name="Cao S."/>
            <person name="Zhang Y."/>
        </authorList>
    </citation>
    <scope>NUCLEOTIDE SEQUENCE</scope>
    <source>
        <tissue evidence="3">Muscle</tissue>
    </source>
</reference>
<accession>A0A9Q0XA19</accession>
<evidence type="ECO:0000256" key="1">
    <source>
        <dbReference type="SAM" id="MobiDB-lite"/>
    </source>
</evidence>
<dbReference type="OrthoDB" id="5345392at2759"/>
<name>A0A9Q0XA19_9SAUR</name>
<evidence type="ECO:0000313" key="4">
    <source>
        <dbReference type="Proteomes" id="UP001142489"/>
    </source>
</evidence>
<comment type="caution">
    <text evidence="3">The sequence shown here is derived from an EMBL/GenBank/DDBJ whole genome shotgun (WGS) entry which is preliminary data.</text>
</comment>
<proteinExistence type="predicted"/>
<sequence length="118" mass="12320">MARPLRRWPWLGNVLLYGGLFGAGDAAQQQLRRRGREPGPGGRRRGRGLAADGAGGDGGAGLPRALQLRVAARAGAAPSGTRARRPADQGAGRSAGRRARGRLGFLHRFPTLASSQCT</sequence>